<dbReference type="InterPro" id="IPR053139">
    <property type="entry name" value="Surface_bspA-like"/>
</dbReference>
<dbReference type="InterPro" id="IPR026906">
    <property type="entry name" value="LRR_5"/>
</dbReference>
<organism evidence="1">
    <name type="scientific">termite gut metagenome</name>
    <dbReference type="NCBI Taxonomy" id="433724"/>
    <lineage>
        <taxon>unclassified sequences</taxon>
        <taxon>metagenomes</taxon>
        <taxon>organismal metagenomes</taxon>
    </lineage>
</organism>
<dbReference type="Pfam" id="PF13306">
    <property type="entry name" value="LRR_5"/>
    <property type="match status" value="4"/>
</dbReference>
<dbReference type="InterPro" id="IPR025049">
    <property type="entry name" value="Mfa-like_1"/>
</dbReference>
<protein>
    <submittedName>
        <fullName evidence="1">Uncharacterized protein</fullName>
    </submittedName>
</protein>
<dbReference type="PANTHER" id="PTHR45661">
    <property type="entry name" value="SURFACE ANTIGEN"/>
    <property type="match status" value="1"/>
</dbReference>
<name>A0A5J4R9X0_9ZZZZ</name>
<gene>
    <name evidence="1" type="ORF">EZS27_020819</name>
</gene>
<dbReference type="CDD" id="cd13120">
    <property type="entry name" value="BF2867_like_N"/>
    <property type="match status" value="1"/>
</dbReference>
<dbReference type="SUPFAM" id="SSF52058">
    <property type="entry name" value="L domain-like"/>
    <property type="match status" value="1"/>
</dbReference>
<reference evidence="1" key="1">
    <citation type="submission" date="2019-03" db="EMBL/GenBank/DDBJ databases">
        <title>Single cell metagenomics reveals metabolic interactions within the superorganism composed of flagellate Streblomastix strix and complex community of Bacteroidetes bacteria on its surface.</title>
        <authorList>
            <person name="Treitli S.C."/>
            <person name="Kolisko M."/>
            <person name="Husnik F."/>
            <person name="Keeling P."/>
            <person name="Hampl V."/>
        </authorList>
    </citation>
    <scope>NUCLEOTIDE SEQUENCE</scope>
    <source>
        <strain evidence="1">STM</strain>
    </source>
</reference>
<dbReference type="Gene3D" id="3.80.10.10">
    <property type="entry name" value="Ribonuclease Inhibitor"/>
    <property type="match status" value="3"/>
</dbReference>
<dbReference type="PANTHER" id="PTHR45661:SF3">
    <property type="entry name" value="IG-LIKE DOMAIN-CONTAINING PROTEIN"/>
    <property type="match status" value="1"/>
</dbReference>
<comment type="caution">
    <text evidence="1">The sequence shown here is derived from an EMBL/GenBank/DDBJ whole genome shotgun (WGS) entry which is preliminary data.</text>
</comment>
<sequence>MGKSISTVFYKLVKSALFLLFILFMGCEKDMPVEEYNTVQNRKIEVVLDDTQTRTTIDGDKIHWKEGDTIGMYSLDAVDDDEKFINNIPFVVKKNGNKIVFKGEMYWKDYETKTCTFFAYYPYNKDIAITNTNEYFSLNSLSLPENQVQSGENNNEHINTLNLIYGIAKIETNKPVKFKFDNVYTLLELKIKGSALLNDNKESLLLNDIKLQVNNEKSYLSFTNGIFSFYNDGKVSLLQRDKVSKFLNLHVEPSVQINYDEQKNFYLLAYGNIDVDDKVDFYVNGIKTPIALSPIDIVSKNQKYTLTIDEDKLSGIEKGTITINNGTGGYREIFENLDDKLKVYNLKLYDKIKISGDVTKDDFIAIKNRLSNFTEIDLEGCSIFGYGNATEISSEVFRKFSKLKKIILPQKLMIISASQFEGLSELEYVKLGKDTRFIYSSAFKDCVNLTNIENLIDDNLKEMRDYVFANCEKLIIKDFKQENIKTYGKGAFLNCKNLTGILNIQDALIIDDFAFQGCTGITSIDSNGKITSIGESAFEGCININGVINAGNLTNIGNYAFGSCIKLSIDITNLLSNTKLVSIGNDPFMNCKEVSGEFKNFTFDSVGDYAFKNYKNLTGSLSILKSVGDYAFSNSGEINVILGDKVERIGTLAFENINKINKIIEPSQTISSDYFQGIKTIDELTINSDSKLDLTKFSSADSIIKMNLYKGINIDSNNFKYVGVYHFYVEPVTETFNSINYDSEIFFHNVKNIPSKFIVGNSSKPKLKLHLISGVEVQENAFKNVNVTDVYVTSATNYLKSFTSLSNIPNNFNLIIEGDHITVIDNDCFKNVPITNTIKNILNLPPNLIKIGTYAFYGTKLVQVNIPASVRDIGNYAFREVRGGDNILGIKFNWTKKEDIVWRKEIFPPTAESRYIVPAGLEDMYFEIIKKY</sequence>
<dbReference type="Gene3D" id="2.60.40.2620">
    <property type="entry name" value="Fimbrillin-like"/>
    <property type="match status" value="1"/>
</dbReference>
<dbReference type="AlphaFoldDB" id="A0A5J4R9X0"/>
<dbReference type="Pfam" id="PF13149">
    <property type="entry name" value="Mfa_like_1"/>
    <property type="match status" value="1"/>
</dbReference>
<evidence type="ECO:0000313" key="1">
    <source>
        <dbReference type="EMBL" id="KAA6330479.1"/>
    </source>
</evidence>
<dbReference type="InterPro" id="IPR032675">
    <property type="entry name" value="LRR_dom_sf"/>
</dbReference>
<dbReference type="PROSITE" id="PS51257">
    <property type="entry name" value="PROKAR_LIPOPROTEIN"/>
    <property type="match status" value="1"/>
</dbReference>
<accession>A0A5J4R9X0</accession>
<dbReference type="EMBL" id="SNRY01001497">
    <property type="protein sequence ID" value="KAA6330479.1"/>
    <property type="molecule type" value="Genomic_DNA"/>
</dbReference>
<proteinExistence type="predicted"/>
<dbReference type="InterPro" id="IPR042278">
    <property type="entry name" value="Mfa-like_1_N"/>
</dbReference>